<evidence type="ECO:0000256" key="2">
    <source>
        <dbReference type="ARBA" id="ARBA00023125"/>
    </source>
</evidence>
<dbReference type="InterPro" id="IPR009057">
    <property type="entry name" value="Homeodomain-like_sf"/>
</dbReference>
<dbReference type="GO" id="GO:0000976">
    <property type="term" value="F:transcription cis-regulatory region binding"/>
    <property type="evidence" value="ECO:0007669"/>
    <property type="project" value="TreeGrafter"/>
</dbReference>
<name>A0A9X3NEN1_9ACTN</name>
<proteinExistence type="predicted"/>
<evidence type="ECO:0000313" key="6">
    <source>
        <dbReference type="EMBL" id="MDA0185183.1"/>
    </source>
</evidence>
<sequence length="197" mass="21373">MSTEPRSTLRDRNRARARAEIVAAAHQLFLTQGFGETSVEQIAAAAGVAPRTVFRHFPRKEDLVFHRHAEHVGRLAALLEEAPAERGTLDALVAALLGMLRLDEGPSDGAMLRLLDREPELQRRDAALVADHHAAVVTFLRTRGADAQRAELLAGAFMGAVGAARRLVTLAPEIPPREHLAAAVELLRALDWPPSSV</sequence>
<dbReference type="Gene3D" id="1.10.357.10">
    <property type="entry name" value="Tetracycline Repressor, domain 2"/>
    <property type="match status" value="1"/>
</dbReference>
<dbReference type="Pfam" id="PF00440">
    <property type="entry name" value="TetR_N"/>
    <property type="match status" value="1"/>
</dbReference>
<accession>A0A9X3NEN1</accession>
<feature type="domain" description="HTH tetR-type" evidence="5">
    <location>
        <begin position="15"/>
        <end position="75"/>
    </location>
</feature>
<evidence type="ECO:0000256" key="1">
    <source>
        <dbReference type="ARBA" id="ARBA00023015"/>
    </source>
</evidence>
<evidence type="ECO:0000256" key="3">
    <source>
        <dbReference type="ARBA" id="ARBA00023163"/>
    </source>
</evidence>
<dbReference type="AlphaFoldDB" id="A0A9X3NEN1"/>
<dbReference type="PANTHER" id="PTHR30055:SF234">
    <property type="entry name" value="HTH-TYPE TRANSCRIPTIONAL REGULATOR BETI"/>
    <property type="match status" value="1"/>
</dbReference>
<dbReference type="EMBL" id="JAPDDP010000102">
    <property type="protein sequence ID" value="MDA0185183.1"/>
    <property type="molecule type" value="Genomic_DNA"/>
</dbReference>
<evidence type="ECO:0000256" key="4">
    <source>
        <dbReference type="PROSITE-ProRule" id="PRU00335"/>
    </source>
</evidence>
<keyword evidence="7" id="KW-1185">Reference proteome</keyword>
<dbReference type="Proteomes" id="UP001147653">
    <property type="component" value="Unassembled WGS sequence"/>
</dbReference>
<dbReference type="PROSITE" id="PS50977">
    <property type="entry name" value="HTH_TETR_2"/>
    <property type="match status" value="1"/>
</dbReference>
<dbReference type="SUPFAM" id="SSF46689">
    <property type="entry name" value="Homeodomain-like"/>
    <property type="match status" value="1"/>
</dbReference>
<reference evidence="6" key="1">
    <citation type="submission" date="2022-10" db="EMBL/GenBank/DDBJ databases">
        <title>The WGS of Solirubrobacter phytolaccae KCTC 29190.</title>
        <authorList>
            <person name="Jiang Z."/>
        </authorList>
    </citation>
    <scope>NUCLEOTIDE SEQUENCE</scope>
    <source>
        <strain evidence="6">KCTC 29190</strain>
    </source>
</reference>
<gene>
    <name evidence="6" type="ORF">OJ997_33070</name>
</gene>
<keyword evidence="1" id="KW-0805">Transcription regulation</keyword>
<evidence type="ECO:0000259" key="5">
    <source>
        <dbReference type="PROSITE" id="PS50977"/>
    </source>
</evidence>
<dbReference type="RefSeq" id="WP_270029670.1">
    <property type="nucleotide sequence ID" value="NZ_JAPDDP010000102.1"/>
</dbReference>
<dbReference type="GO" id="GO:0003700">
    <property type="term" value="F:DNA-binding transcription factor activity"/>
    <property type="evidence" value="ECO:0007669"/>
    <property type="project" value="TreeGrafter"/>
</dbReference>
<organism evidence="6 7">
    <name type="scientific">Solirubrobacter phytolaccae</name>
    <dbReference type="NCBI Taxonomy" id="1404360"/>
    <lineage>
        <taxon>Bacteria</taxon>
        <taxon>Bacillati</taxon>
        <taxon>Actinomycetota</taxon>
        <taxon>Thermoleophilia</taxon>
        <taxon>Solirubrobacterales</taxon>
        <taxon>Solirubrobacteraceae</taxon>
        <taxon>Solirubrobacter</taxon>
    </lineage>
</organism>
<dbReference type="Gene3D" id="1.10.10.60">
    <property type="entry name" value="Homeodomain-like"/>
    <property type="match status" value="1"/>
</dbReference>
<dbReference type="PANTHER" id="PTHR30055">
    <property type="entry name" value="HTH-TYPE TRANSCRIPTIONAL REGULATOR RUTR"/>
    <property type="match status" value="1"/>
</dbReference>
<feature type="DNA-binding region" description="H-T-H motif" evidence="4">
    <location>
        <begin position="38"/>
        <end position="57"/>
    </location>
</feature>
<dbReference type="InterPro" id="IPR001647">
    <property type="entry name" value="HTH_TetR"/>
</dbReference>
<keyword evidence="3" id="KW-0804">Transcription</keyword>
<protein>
    <submittedName>
        <fullName evidence="6">TetR/AcrR family transcriptional regulator</fullName>
    </submittedName>
</protein>
<keyword evidence="2 4" id="KW-0238">DNA-binding</keyword>
<dbReference type="InterPro" id="IPR050109">
    <property type="entry name" value="HTH-type_TetR-like_transc_reg"/>
</dbReference>
<dbReference type="PRINTS" id="PR00455">
    <property type="entry name" value="HTHTETR"/>
</dbReference>
<evidence type="ECO:0000313" key="7">
    <source>
        <dbReference type="Proteomes" id="UP001147653"/>
    </source>
</evidence>
<comment type="caution">
    <text evidence="6">The sequence shown here is derived from an EMBL/GenBank/DDBJ whole genome shotgun (WGS) entry which is preliminary data.</text>
</comment>